<dbReference type="Proteomes" id="UP001158045">
    <property type="component" value="Unassembled WGS sequence"/>
</dbReference>
<comment type="similarity">
    <text evidence="2 3">Belongs to the pyridoxal phosphate-binding protein YggS/PROSC family.</text>
</comment>
<dbReference type="Pfam" id="PF01168">
    <property type="entry name" value="Ala_racemase_N"/>
    <property type="match status" value="1"/>
</dbReference>
<dbReference type="RefSeq" id="WP_281092501.1">
    <property type="nucleotide sequence ID" value="NZ_JARYZI010000001.1"/>
</dbReference>
<dbReference type="Gene3D" id="3.20.20.10">
    <property type="entry name" value="Alanine racemase"/>
    <property type="match status" value="1"/>
</dbReference>
<dbReference type="PIRSF" id="PIRSF004848">
    <property type="entry name" value="YBL036c_PLPDEIII"/>
    <property type="match status" value="1"/>
</dbReference>
<dbReference type="InterPro" id="IPR029066">
    <property type="entry name" value="PLP-binding_barrel"/>
</dbReference>
<reference evidence="5 6" key="1">
    <citation type="submission" date="2023-04" db="EMBL/GenBank/DDBJ databases">
        <title>Fusibacter bizertensis strain WBS, isolated from littoral bottom sediments of the Arctic seas - biochemical and genomic analysis.</title>
        <authorList>
            <person name="Brioukhanov A.L."/>
        </authorList>
    </citation>
    <scope>NUCLEOTIDE SEQUENCE [LARGE SCALE GENOMIC DNA]</scope>
    <source>
        <strain evidence="5 6">WBS</strain>
    </source>
</reference>
<evidence type="ECO:0000313" key="6">
    <source>
        <dbReference type="Proteomes" id="UP001158045"/>
    </source>
</evidence>
<keyword evidence="1 2" id="KW-0663">Pyridoxal phosphate</keyword>
<proteinExistence type="inferred from homology"/>
<feature type="modified residue" description="N6-(pyridoxal phosphate)lysine" evidence="2">
    <location>
        <position position="38"/>
    </location>
</feature>
<protein>
    <recommendedName>
        <fullName evidence="2">Pyridoxal phosphate homeostasis protein</fullName>
        <shortName evidence="2">PLP homeostasis protein</shortName>
    </recommendedName>
</protein>
<dbReference type="CDD" id="cd00635">
    <property type="entry name" value="PLPDE_III_YBL036c_like"/>
    <property type="match status" value="1"/>
</dbReference>
<keyword evidence="6" id="KW-1185">Reference proteome</keyword>
<evidence type="ECO:0000313" key="5">
    <source>
        <dbReference type="EMBL" id="MDH8676704.1"/>
    </source>
</evidence>
<accession>A0ABT6N8H0</accession>
<dbReference type="SUPFAM" id="SSF51419">
    <property type="entry name" value="PLP-binding barrel"/>
    <property type="match status" value="1"/>
</dbReference>
<evidence type="ECO:0000256" key="3">
    <source>
        <dbReference type="RuleBase" id="RU004514"/>
    </source>
</evidence>
<dbReference type="PANTHER" id="PTHR10146">
    <property type="entry name" value="PROLINE SYNTHETASE CO-TRANSCRIBED BACTERIAL HOMOLOG PROTEIN"/>
    <property type="match status" value="1"/>
</dbReference>
<name>A0ABT6N8H0_9FIRM</name>
<dbReference type="InterPro" id="IPR011078">
    <property type="entry name" value="PyrdxlP_homeostasis"/>
</dbReference>
<dbReference type="PANTHER" id="PTHR10146:SF14">
    <property type="entry name" value="PYRIDOXAL PHOSPHATE HOMEOSTASIS PROTEIN"/>
    <property type="match status" value="1"/>
</dbReference>
<dbReference type="NCBIfam" id="TIGR00044">
    <property type="entry name" value="YggS family pyridoxal phosphate-dependent enzyme"/>
    <property type="match status" value="1"/>
</dbReference>
<dbReference type="EMBL" id="JARYZI010000001">
    <property type="protein sequence ID" value="MDH8676704.1"/>
    <property type="molecule type" value="Genomic_DNA"/>
</dbReference>
<dbReference type="InterPro" id="IPR001608">
    <property type="entry name" value="Ala_racemase_N"/>
</dbReference>
<feature type="domain" description="Alanine racemase N-terminal" evidence="4">
    <location>
        <begin position="22"/>
        <end position="229"/>
    </location>
</feature>
<comment type="caution">
    <text evidence="5">The sequence shown here is derived from an EMBL/GenBank/DDBJ whole genome shotgun (WGS) entry which is preliminary data.</text>
</comment>
<comment type="function">
    <text evidence="2">Pyridoxal 5'-phosphate (PLP)-binding protein, which is involved in PLP homeostasis.</text>
</comment>
<evidence type="ECO:0000256" key="2">
    <source>
        <dbReference type="HAMAP-Rule" id="MF_02087"/>
    </source>
</evidence>
<evidence type="ECO:0000259" key="4">
    <source>
        <dbReference type="Pfam" id="PF01168"/>
    </source>
</evidence>
<evidence type="ECO:0000256" key="1">
    <source>
        <dbReference type="ARBA" id="ARBA00022898"/>
    </source>
</evidence>
<organism evidence="5 6">
    <name type="scientific">Fusibacter bizertensis</name>
    <dbReference type="NCBI Taxonomy" id="1488331"/>
    <lineage>
        <taxon>Bacteria</taxon>
        <taxon>Bacillati</taxon>
        <taxon>Bacillota</taxon>
        <taxon>Clostridia</taxon>
        <taxon>Eubacteriales</taxon>
        <taxon>Eubacteriales Family XII. Incertae Sedis</taxon>
        <taxon>Fusibacter</taxon>
    </lineage>
</organism>
<sequence>MSYSYLAEHINEVKKDIAAVCNRIGKSAEEITLLGVTKTYEADVMNASIEYGIQNVAENRVQEVIRKFDDVNKGVKWHLIGHLQTNKVKYIIDKVDLIHSVDSLKLAQEISTRAGRIGKTQDILIQVNVADETQKFGVSPEELKTLLKDISNLPHIRVCGLMNIAPFLDDPEMLRDDFKIMKQLFDGLEDYNFENVKSTYLSMGMSNDYEVALEEGSNMLRIGTKIYGKRI</sequence>
<dbReference type="HAMAP" id="MF_02087">
    <property type="entry name" value="PLP_homeostasis"/>
    <property type="match status" value="1"/>
</dbReference>
<gene>
    <name evidence="5" type="ORF">QE109_01025</name>
</gene>